<dbReference type="PANTHER" id="PTHR36973">
    <property type="entry name" value="SLL1456 PROTEIN-RELATED"/>
    <property type="match status" value="1"/>
</dbReference>
<dbReference type="AlphaFoldDB" id="A0A6H9GYB7"/>
<name>A0A6H9GYB7_MICAE</name>
<dbReference type="NCBIfam" id="TIGR01444">
    <property type="entry name" value="fkbM_fam"/>
    <property type="match status" value="1"/>
</dbReference>
<organism evidence="2 3">
    <name type="scientific">Microcystis aeruginosa NIES-3804</name>
    <dbReference type="NCBI Taxonomy" id="2517783"/>
    <lineage>
        <taxon>Bacteria</taxon>
        <taxon>Bacillati</taxon>
        <taxon>Cyanobacteriota</taxon>
        <taxon>Cyanophyceae</taxon>
        <taxon>Oscillatoriophycideae</taxon>
        <taxon>Chroococcales</taxon>
        <taxon>Microcystaceae</taxon>
        <taxon>Microcystis</taxon>
    </lineage>
</organism>
<accession>A0A6H9GYB7</accession>
<dbReference type="SUPFAM" id="SSF53335">
    <property type="entry name" value="S-adenosyl-L-methionine-dependent methyltransferases"/>
    <property type="match status" value="1"/>
</dbReference>
<dbReference type="RefSeq" id="WP_159294671.1">
    <property type="nucleotide sequence ID" value="NZ_BJCI01000090.1"/>
</dbReference>
<keyword evidence="2" id="KW-0808">Transferase</keyword>
<dbReference type="Gene3D" id="3.40.50.150">
    <property type="entry name" value="Vaccinia Virus protein VP39"/>
    <property type="match status" value="1"/>
</dbReference>
<sequence>MKKKIRQFIRQLGFDIVKYYPSAFDRAKAIDTQRKGSRFLKLLTLYEVDLVLDVGANIGQYAQGLIEIGYQGKIVSFEPLSSAYEKLVIASKNYPNWEVAERCAVGNTTGEATINISGNSQSSSILGILPAHVDAAGRSAYIDSEVVKVRRLDELVSHCFSNFQAPFLKIDTQGYEDRVLQGASGILPSIQGMFLEMSLVPLYEDQVLFEEMLSNINEMGFSLYNLTPGFYDYRTGRLLQVMGTFFRDKEQF</sequence>
<comment type="caution">
    <text evidence="2">The sequence shown here is derived from an EMBL/GenBank/DDBJ whole genome shotgun (WGS) entry which is preliminary data.</text>
</comment>
<dbReference type="Proteomes" id="UP000435041">
    <property type="component" value="Unassembled WGS sequence"/>
</dbReference>
<gene>
    <name evidence="2" type="ORF">NIES3804_38230</name>
</gene>
<dbReference type="GO" id="GO:0032259">
    <property type="term" value="P:methylation"/>
    <property type="evidence" value="ECO:0007669"/>
    <property type="project" value="UniProtKB-KW"/>
</dbReference>
<reference evidence="2 3" key="1">
    <citation type="submission" date="2019-02" db="EMBL/GenBank/DDBJ databases">
        <title>Draft genome sequence of Arthrospira platensis NIES-3804.</title>
        <authorList>
            <person name="Yamaguchi H."/>
            <person name="Suzuki S."/>
            <person name="Kawachi M."/>
        </authorList>
    </citation>
    <scope>NUCLEOTIDE SEQUENCE [LARGE SCALE GENOMIC DNA]</scope>
    <source>
        <strain evidence="2 3">NIES-3804</strain>
    </source>
</reference>
<evidence type="ECO:0000259" key="1">
    <source>
        <dbReference type="Pfam" id="PF05050"/>
    </source>
</evidence>
<dbReference type="InterPro" id="IPR053188">
    <property type="entry name" value="FkbM_Methyltransferase"/>
</dbReference>
<dbReference type="GO" id="GO:0008171">
    <property type="term" value="F:O-methyltransferase activity"/>
    <property type="evidence" value="ECO:0007669"/>
    <property type="project" value="TreeGrafter"/>
</dbReference>
<dbReference type="Pfam" id="PF05050">
    <property type="entry name" value="Methyltransf_21"/>
    <property type="match status" value="1"/>
</dbReference>
<proteinExistence type="predicted"/>
<evidence type="ECO:0000313" key="2">
    <source>
        <dbReference type="EMBL" id="GCL52235.1"/>
    </source>
</evidence>
<dbReference type="InterPro" id="IPR006342">
    <property type="entry name" value="FkbM_mtfrase"/>
</dbReference>
<protein>
    <submittedName>
        <fullName evidence="2">Methyltransferase, FkbM family protein</fullName>
    </submittedName>
</protein>
<dbReference type="PANTHER" id="PTHR36973:SF4">
    <property type="entry name" value="NODULATION PROTEIN"/>
    <property type="match status" value="1"/>
</dbReference>
<feature type="domain" description="Methyltransferase FkbM" evidence="1">
    <location>
        <begin position="53"/>
        <end position="222"/>
    </location>
</feature>
<dbReference type="EMBL" id="BJCI01000090">
    <property type="protein sequence ID" value="GCL52235.1"/>
    <property type="molecule type" value="Genomic_DNA"/>
</dbReference>
<keyword evidence="2" id="KW-0489">Methyltransferase</keyword>
<evidence type="ECO:0000313" key="3">
    <source>
        <dbReference type="Proteomes" id="UP000435041"/>
    </source>
</evidence>
<dbReference type="InterPro" id="IPR029063">
    <property type="entry name" value="SAM-dependent_MTases_sf"/>
</dbReference>